<dbReference type="PANTHER" id="PTHR16223">
    <property type="entry name" value="TRANSCRIPTION FACTOR BHLH83-RELATED"/>
    <property type="match status" value="1"/>
</dbReference>
<evidence type="ECO:0000313" key="8">
    <source>
        <dbReference type="EMBL" id="WOK95833.1"/>
    </source>
</evidence>
<dbReference type="AlphaFoldDB" id="A0AAQ3JUY8"/>
<evidence type="ECO:0000256" key="3">
    <source>
        <dbReference type="ARBA" id="ARBA00023015"/>
    </source>
</evidence>
<comment type="similarity">
    <text evidence="2">Belongs to the bHLH protein family.</text>
</comment>
<dbReference type="EMBL" id="CP136891">
    <property type="protein sequence ID" value="WOK95833.1"/>
    <property type="molecule type" value="Genomic_DNA"/>
</dbReference>
<evidence type="ECO:0000313" key="9">
    <source>
        <dbReference type="Proteomes" id="UP001327560"/>
    </source>
</evidence>
<dbReference type="SUPFAM" id="SSF47459">
    <property type="entry name" value="HLH, helix-loop-helix DNA-binding domain"/>
    <property type="match status" value="1"/>
</dbReference>
<evidence type="ECO:0000259" key="7">
    <source>
        <dbReference type="PROSITE" id="PS50888"/>
    </source>
</evidence>
<name>A0AAQ3JUY8_9LILI</name>
<dbReference type="PANTHER" id="PTHR16223:SF215">
    <property type="entry name" value="OS02G0564700 PROTEIN"/>
    <property type="match status" value="1"/>
</dbReference>
<evidence type="ECO:0000256" key="1">
    <source>
        <dbReference type="ARBA" id="ARBA00004123"/>
    </source>
</evidence>
<keyword evidence="5" id="KW-0804">Transcription</keyword>
<accession>A0AAQ3JUY8</accession>
<proteinExistence type="inferred from homology"/>
<protein>
    <submittedName>
        <fullName evidence="8">Transcription factor bHLH62</fullName>
    </submittedName>
</protein>
<keyword evidence="6" id="KW-0539">Nucleus</keyword>
<dbReference type="GO" id="GO:0080147">
    <property type="term" value="P:root hair cell development"/>
    <property type="evidence" value="ECO:0007669"/>
    <property type="project" value="UniProtKB-ARBA"/>
</dbReference>
<dbReference type="FunFam" id="4.10.280.10:FF:000017">
    <property type="entry name" value="Transcription factor bHLH66"/>
    <property type="match status" value="1"/>
</dbReference>
<dbReference type="Pfam" id="PF00010">
    <property type="entry name" value="HLH"/>
    <property type="match status" value="1"/>
</dbReference>
<reference evidence="8 9" key="1">
    <citation type="submission" date="2023-10" db="EMBL/GenBank/DDBJ databases">
        <title>Chromosome-scale genome assembly provides insights into flower coloration mechanisms of Canna indica.</title>
        <authorList>
            <person name="Li C."/>
        </authorList>
    </citation>
    <scope>NUCLEOTIDE SEQUENCE [LARGE SCALE GENOMIC DNA]</scope>
    <source>
        <tissue evidence="8">Flower</tissue>
    </source>
</reference>
<dbReference type="InterPro" id="IPR045843">
    <property type="entry name" value="IND-like"/>
</dbReference>
<dbReference type="PROSITE" id="PS50888">
    <property type="entry name" value="BHLH"/>
    <property type="match status" value="1"/>
</dbReference>
<gene>
    <name evidence="8" type="ORF">Cni_G04540</name>
</gene>
<keyword evidence="4" id="KW-0238">DNA-binding</keyword>
<evidence type="ECO:0000256" key="2">
    <source>
        <dbReference type="ARBA" id="ARBA00005510"/>
    </source>
</evidence>
<dbReference type="SMART" id="SM00353">
    <property type="entry name" value="HLH"/>
    <property type="match status" value="1"/>
</dbReference>
<keyword evidence="9" id="KW-1185">Reference proteome</keyword>
<evidence type="ECO:0000256" key="6">
    <source>
        <dbReference type="ARBA" id="ARBA00023242"/>
    </source>
</evidence>
<dbReference type="Gene3D" id="4.10.280.10">
    <property type="entry name" value="Helix-loop-helix DNA-binding domain"/>
    <property type="match status" value="1"/>
</dbReference>
<dbReference type="InterPro" id="IPR036638">
    <property type="entry name" value="HLH_DNA-bd_sf"/>
</dbReference>
<keyword evidence="3" id="KW-0805">Transcription regulation</keyword>
<evidence type="ECO:0000256" key="4">
    <source>
        <dbReference type="ARBA" id="ARBA00023125"/>
    </source>
</evidence>
<dbReference type="GO" id="GO:0000981">
    <property type="term" value="F:DNA-binding transcription factor activity, RNA polymerase II-specific"/>
    <property type="evidence" value="ECO:0007669"/>
    <property type="project" value="TreeGrafter"/>
</dbReference>
<evidence type="ECO:0000256" key="5">
    <source>
        <dbReference type="ARBA" id="ARBA00023163"/>
    </source>
</evidence>
<feature type="domain" description="BHLH" evidence="7">
    <location>
        <begin position="339"/>
        <end position="388"/>
    </location>
</feature>
<comment type="subcellular location">
    <subcellularLocation>
        <location evidence="1">Nucleus</location>
    </subcellularLocation>
</comment>
<sequence length="536" mass="57548">MDDFIDSLISTPTWSNRNASSGASWNGTSLSPTNCLLAESVDQYGEVKNPSICMIPSDNIVGNTSAEDLNMQGHDGTSSLFVDGNIKFGILKDLYSGERLSHQNVCHQNSNAISMNNDAQVRSFSLQGVGVNSTAASSFESALPHNAVAITSSIESNSSELSAFPQSLGDAHSITSVPTIWPSLYSSVSSFMGQENLPDVCYQGNANNSDLLGKISLENGRFHLDRLPAASIPIKDDNQLHDLSSFSDGQRTNLIAGALQSEKEQNGLHYSSFPPQPRMVSLNKMAGISCVQQLSPSSETHTTSHQINNSSCTQPQAVPANGTACNGVAKPRVRARRGQATDPHSIAERLRREKIAERMKNLQELVPNSNKADKASMLDEIIDYVKFLQLQVKVLSMSRLGATGAVVPLLTDAQTEGSGSLLLSSVEQGGSNISKSEDNLAFEQEVMKLMETNVTSAMQYLQNKGMCLMPIALATAISTQKGSSAAVPPDRRKPSMNQGLKQLSCTSTDSNCTDASRCNGTTVKEEAHQLNDKTRV</sequence>
<dbReference type="GO" id="GO:0000978">
    <property type="term" value="F:RNA polymerase II cis-regulatory region sequence-specific DNA binding"/>
    <property type="evidence" value="ECO:0007669"/>
    <property type="project" value="TreeGrafter"/>
</dbReference>
<dbReference type="GO" id="GO:0046983">
    <property type="term" value="F:protein dimerization activity"/>
    <property type="evidence" value="ECO:0007669"/>
    <property type="project" value="InterPro"/>
</dbReference>
<dbReference type="GO" id="GO:0005634">
    <property type="term" value="C:nucleus"/>
    <property type="evidence" value="ECO:0007669"/>
    <property type="project" value="UniProtKB-SubCell"/>
</dbReference>
<organism evidence="8 9">
    <name type="scientific">Canna indica</name>
    <name type="common">Indian-shot</name>
    <dbReference type="NCBI Taxonomy" id="4628"/>
    <lineage>
        <taxon>Eukaryota</taxon>
        <taxon>Viridiplantae</taxon>
        <taxon>Streptophyta</taxon>
        <taxon>Embryophyta</taxon>
        <taxon>Tracheophyta</taxon>
        <taxon>Spermatophyta</taxon>
        <taxon>Magnoliopsida</taxon>
        <taxon>Liliopsida</taxon>
        <taxon>Zingiberales</taxon>
        <taxon>Cannaceae</taxon>
        <taxon>Canna</taxon>
    </lineage>
</organism>
<dbReference type="Proteomes" id="UP001327560">
    <property type="component" value="Chromosome 2"/>
</dbReference>
<dbReference type="InterPro" id="IPR011598">
    <property type="entry name" value="bHLH_dom"/>
</dbReference>